<dbReference type="Gene3D" id="3.30.70.20">
    <property type="match status" value="1"/>
</dbReference>
<feature type="domain" description="4Fe-4S ferredoxin-type" evidence="4">
    <location>
        <begin position="191"/>
        <end position="220"/>
    </location>
</feature>
<proteinExistence type="predicted"/>
<dbReference type="STRING" id="1796616.A4V09_14370"/>
<dbReference type="AlphaFoldDB" id="A0A1C7IEF1"/>
<dbReference type="Pfam" id="PF13187">
    <property type="entry name" value="Fer4_9"/>
    <property type="match status" value="1"/>
</dbReference>
<dbReference type="EMBL" id="CP015405">
    <property type="protein sequence ID" value="ANU76839.1"/>
    <property type="molecule type" value="Genomic_DNA"/>
</dbReference>
<dbReference type="OrthoDB" id="9794954at2"/>
<reference evidence="5" key="1">
    <citation type="submission" date="2017-04" db="EMBL/GenBank/DDBJ databases">
        <title>Complete Genome Sequences of Twelve Strains of a Stable Defined Moderately Diverse Mouse Microbiota 2 (sDMDMm2).</title>
        <authorList>
            <person name="Uchimura Y."/>
            <person name="Wyss M."/>
            <person name="Brugiroux S."/>
            <person name="Limenitakis J.P."/>
            <person name="Stecher B."/>
            <person name="McCoy K.D."/>
            <person name="Macpherson A.J."/>
        </authorList>
    </citation>
    <scope>NUCLEOTIDE SEQUENCE</scope>
    <source>
        <strain evidence="5">YL58</strain>
    </source>
</reference>
<dbReference type="InterPro" id="IPR017900">
    <property type="entry name" value="4Fe4S_Fe_S_CS"/>
</dbReference>
<dbReference type="Gene3D" id="2.30.110.10">
    <property type="entry name" value="Electron Transport, Fmn-binding Protein, Chain A"/>
    <property type="match status" value="1"/>
</dbReference>
<evidence type="ECO:0000313" key="5">
    <source>
        <dbReference type="EMBL" id="ANU76839.1"/>
    </source>
</evidence>
<keyword evidence="2" id="KW-0408">Iron</keyword>
<dbReference type="SUPFAM" id="SSF50475">
    <property type="entry name" value="FMN-binding split barrel"/>
    <property type="match status" value="1"/>
</dbReference>
<dbReference type="GO" id="GO:0051536">
    <property type="term" value="F:iron-sulfur cluster binding"/>
    <property type="evidence" value="ECO:0007669"/>
    <property type="project" value="UniProtKB-KW"/>
</dbReference>
<keyword evidence="1" id="KW-0479">Metal-binding</keyword>
<dbReference type="RefSeq" id="WP_065542994.1">
    <property type="nucleotide sequence ID" value="NZ_CP015405.2"/>
</dbReference>
<dbReference type="GO" id="GO:0046872">
    <property type="term" value="F:metal ion binding"/>
    <property type="evidence" value="ECO:0007669"/>
    <property type="project" value="UniProtKB-KW"/>
</dbReference>
<keyword evidence="6" id="KW-1185">Reference proteome</keyword>
<dbReference type="Proteomes" id="UP000092574">
    <property type="component" value="Chromosome"/>
</dbReference>
<dbReference type="KEGG" id="byl:A4V09_14370"/>
<evidence type="ECO:0000256" key="2">
    <source>
        <dbReference type="ARBA" id="ARBA00023004"/>
    </source>
</evidence>
<evidence type="ECO:0000256" key="3">
    <source>
        <dbReference type="ARBA" id="ARBA00023014"/>
    </source>
</evidence>
<feature type="domain" description="4Fe-4S ferredoxin-type" evidence="4">
    <location>
        <begin position="162"/>
        <end position="190"/>
    </location>
</feature>
<organism evidence="5 6">
    <name type="scientific">Blautia pseudococcoides</name>
    <dbReference type="NCBI Taxonomy" id="1796616"/>
    <lineage>
        <taxon>Bacteria</taxon>
        <taxon>Bacillati</taxon>
        <taxon>Bacillota</taxon>
        <taxon>Clostridia</taxon>
        <taxon>Lachnospirales</taxon>
        <taxon>Lachnospiraceae</taxon>
        <taxon>Blautia</taxon>
    </lineage>
</organism>
<dbReference type="PROSITE" id="PS00198">
    <property type="entry name" value="4FE4S_FER_1"/>
    <property type="match status" value="1"/>
</dbReference>
<dbReference type="InterPro" id="IPR012349">
    <property type="entry name" value="Split_barrel_FMN-bd"/>
</dbReference>
<dbReference type="InterPro" id="IPR017896">
    <property type="entry name" value="4Fe4S_Fe-S-bd"/>
</dbReference>
<gene>
    <name evidence="5" type="ORF">A4V09_14370</name>
</gene>
<name>A0A1C7IEF1_9FIRM</name>
<evidence type="ECO:0000259" key="4">
    <source>
        <dbReference type="PROSITE" id="PS51379"/>
    </source>
</evidence>
<accession>A0A1C7IEF1</accession>
<evidence type="ECO:0000313" key="6">
    <source>
        <dbReference type="Proteomes" id="UP000092574"/>
    </source>
</evidence>
<sequence>MEEKEILWGLTDADSMEEIREKAFALIGKIRFMPAATVNEGQPENRILDFNRLSDGNLYFMTSKGKPTYEQLCRRPQLVMNTLIDERYSLRLRAWVSETKDQAVWDEFFKLNPGTKEMYRKNFDMVALYKIDRGEGEIFHLYANERIRRLRFAFGGEEIRPMTYRITEECVGCGICQENCVERAVHQKEDGKYYIKEMDCDDCGICYTKCPQADTALICRLKEKRKT</sequence>
<evidence type="ECO:0000256" key="1">
    <source>
        <dbReference type="ARBA" id="ARBA00022723"/>
    </source>
</evidence>
<dbReference type="SUPFAM" id="SSF54862">
    <property type="entry name" value="4Fe-4S ferredoxins"/>
    <property type="match status" value="1"/>
</dbReference>
<dbReference type="PROSITE" id="PS51379">
    <property type="entry name" value="4FE4S_FER_2"/>
    <property type="match status" value="2"/>
</dbReference>
<protein>
    <recommendedName>
        <fullName evidence="4">4Fe-4S ferredoxin-type domain-containing protein</fullName>
    </recommendedName>
</protein>
<keyword evidence="3" id="KW-0411">Iron-sulfur</keyword>